<feature type="transmembrane region" description="Helical" evidence="9">
    <location>
        <begin position="84"/>
        <end position="100"/>
    </location>
</feature>
<feature type="transmembrane region" description="Helical" evidence="9">
    <location>
        <begin position="344"/>
        <end position="369"/>
    </location>
</feature>
<keyword evidence="4 9" id="KW-1133">Transmembrane helix</keyword>
<dbReference type="PROSITE" id="PS50850">
    <property type="entry name" value="MFS"/>
    <property type="match status" value="1"/>
</dbReference>
<feature type="transmembrane region" description="Helical" evidence="9">
    <location>
        <begin position="254"/>
        <end position="275"/>
    </location>
</feature>
<feature type="transmembrane region" description="Helical" evidence="9">
    <location>
        <begin position="106"/>
        <end position="130"/>
    </location>
</feature>
<dbReference type="PRINTS" id="PR00171">
    <property type="entry name" value="SUGRTRNSPORT"/>
</dbReference>
<evidence type="ECO:0000256" key="10">
    <source>
        <dbReference type="SAM" id="SignalP"/>
    </source>
</evidence>
<evidence type="ECO:0000313" key="13">
    <source>
        <dbReference type="Proteomes" id="UP001142055"/>
    </source>
</evidence>
<dbReference type="PANTHER" id="PTHR48021">
    <property type="match status" value="1"/>
</dbReference>
<keyword evidence="13" id="KW-1185">Reference proteome</keyword>
<dbReference type="InterPro" id="IPR036259">
    <property type="entry name" value="MFS_trans_sf"/>
</dbReference>
<reference evidence="12" key="1">
    <citation type="submission" date="2022-12" db="EMBL/GenBank/DDBJ databases">
        <title>Genome assemblies of Blomia tropicalis.</title>
        <authorList>
            <person name="Cui Y."/>
        </authorList>
    </citation>
    <scope>NUCLEOTIDE SEQUENCE</scope>
    <source>
        <tissue evidence="12">Adult mites</tissue>
    </source>
</reference>
<keyword evidence="8" id="KW-0813">Transport</keyword>
<evidence type="ECO:0000256" key="4">
    <source>
        <dbReference type="ARBA" id="ARBA00022989"/>
    </source>
</evidence>
<evidence type="ECO:0000256" key="7">
    <source>
        <dbReference type="ARBA" id="ARBA00024348"/>
    </source>
</evidence>
<keyword evidence="10" id="KW-0732">Signal</keyword>
<evidence type="ECO:0000256" key="2">
    <source>
        <dbReference type="ARBA" id="ARBA00022475"/>
    </source>
</evidence>
<gene>
    <name evidence="12" type="ORF">RDWZM_003029</name>
</gene>
<dbReference type="PANTHER" id="PTHR48021:SF1">
    <property type="entry name" value="GH07001P-RELATED"/>
    <property type="match status" value="1"/>
</dbReference>
<keyword evidence="6" id="KW-0325">Glycoprotein</keyword>
<dbReference type="PROSITE" id="PS00216">
    <property type="entry name" value="SUGAR_TRANSPORT_1"/>
    <property type="match status" value="1"/>
</dbReference>
<evidence type="ECO:0000259" key="11">
    <source>
        <dbReference type="PROSITE" id="PS50850"/>
    </source>
</evidence>
<evidence type="ECO:0000256" key="6">
    <source>
        <dbReference type="ARBA" id="ARBA00023180"/>
    </source>
</evidence>
<comment type="similarity">
    <text evidence="7">Belongs to the major facilitator superfamily. Sugar transporter (TC 2.A.1.1) family. Trehalose transporter subfamily.</text>
</comment>
<sequence length="451" mass="49629">MYVCAFFALCSAWALGCILGWSGIALDSLKKNESIPHIRTIDDGTQTHPDDLEYETWMSSCVTLTALIGSLMSGFLTKFIGRRKTLIGMSIPTIIGWALICYAKSFIVIIIGRSITGFCCGVISGTTPGYIADISTPKTRGFLGTSFQIMICFGELYLICFGTLLEWNQLAYMAIIPVIISSVGMVFAPESPITFIERDNEKGALKMLTMIRTKSSDIDDELKELKERIENKRLNNVGSGIGILKRVDVYNPTIIAILLNAFQQLSGVNAIMFYLTNIFEGGSSIPSNVAAIMVSGALVGATLLSGFIVDKFGRKVLLLTSGIGHIVTLTIMGVYYKFIEPDCGWIPVVCLIVFVIVFSLGFGPIPWMIVGEVTPNEAMPLVSSLGSATNWLCAFIVTKEFKSLIQAINKCGTYWLFSSLSAVSVIYIYFFVPETKQRSIEQMQHYFLNKK</sequence>
<feature type="transmembrane region" description="Helical" evidence="9">
    <location>
        <begin position="287"/>
        <end position="309"/>
    </location>
</feature>
<feature type="signal peptide" evidence="10">
    <location>
        <begin position="1"/>
        <end position="20"/>
    </location>
</feature>
<accession>A0A9Q0RS48</accession>
<dbReference type="OMA" id="LEYETWM"/>
<keyword evidence="2" id="KW-1003">Cell membrane</keyword>
<dbReference type="InterPro" id="IPR050549">
    <property type="entry name" value="MFS_Trehalose_Transporter"/>
</dbReference>
<comment type="subcellular location">
    <subcellularLocation>
        <location evidence="1">Cell membrane</location>
        <topology evidence="1">Multi-pass membrane protein</topology>
    </subcellularLocation>
</comment>
<evidence type="ECO:0000256" key="5">
    <source>
        <dbReference type="ARBA" id="ARBA00023136"/>
    </source>
</evidence>
<evidence type="ECO:0000256" key="3">
    <source>
        <dbReference type="ARBA" id="ARBA00022692"/>
    </source>
</evidence>
<evidence type="ECO:0000313" key="12">
    <source>
        <dbReference type="EMBL" id="KAJ6224484.1"/>
    </source>
</evidence>
<dbReference type="InterPro" id="IPR020846">
    <property type="entry name" value="MFS_dom"/>
</dbReference>
<name>A0A9Q0RS48_BLOTA</name>
<dbReference type="Proteomes" id="UP001142055">
    <property type="component" value="Chromosome 1"/>
</dbReference>
<evidence type="ECO:0000256" key="8">
    <source>
        <dbReference type="RuleBase" id="RU003346"/>
    </source>
</evidence>
<dbReference type="AlphaFoldDB" id="A0A9Q0RS48"/>
<dbReference type="InterPro" id="IPR005829">
    <property type="entry name" value="Sugar_transporter_CS"/>
</dbReference>
<evidence type="ECO:0000256" key="9">
    <source>
        <dbReference type="SAM" id="Phobius"/>
    </source>
</evidence>
<organism evidence="12 13">
    <name type="scientific">Blomia tropicalis</name>
    <name type="common">Mite</name>
    <dbReference type="NCBI Taxonomy" id="40697"/>
    <lineage>
        <taxon>Eukaryota</taxon>
        <taxon>Metazoa</taxon>
        <taxon>Ecdysozoa</taxon>
        <taxon>Arthropoda</taxon>
        <taxon>Chelicerata</taxon>
        <taxon>Arachnida</taxon>
        <taxon>Acari</taxon>
        <taxon>Acariformes</taxon>
        <taxon>Sarcoptiformes</taxon>
        <taxon>Astigmata</taxon>
        <taxon>Glycyphagoidea</taxon>
        <taxon>Echimyopodidae</taxon>
        <taxon>Blomia</taxon>
    </lineage>
</organism>
<feature type="domain" description="Major facilitator superfamily (MFS) profile" evidence="11">
    <location>
        <begin position="1"/>
        <end position="436"/>
    </location>
</feature>
<dbReference type="InterPro" id="IPR003663">
    <property type="entry name" value="Sugar/inositol_transpt"/>
</dbReference>
<dbReference type="Gene3D" id="1.20.1250.20">
    <property type="entry name" value="MFS general substrate transporter like domains"/>
    <property type="match status" value="1"/>
</dbReference>
<dbReference type="EMBL" id="JAPWDV010000001">
    <property type="protein sequence ID" value="KAJ6224484.1"/>
    <property type="molecule type" value="Genomic_DNA"/>
</dbReference>
<evidence type="ECO:0000256" key="1">
    <source>
        <dbReference type="ARBA" id="ARBA00004651"/>
    </source>
</evidence>
<feature type="transmembrane region" description="Helical" evidence="9">
    <location>
        <begin position="142"/>
        <end position="164"/>
    </location>
</feature>
<feature type="transmembrane region" description="Helical" evidence="9">
    <location>
        <begin position="316"/>
        <end position="338"/>
    </location>
</feature>
<proteinExistence type="inferred from homology"/>
<comment type="caution">
    <text evidence="12">The sequence shown here is derived from an EMBL/GenBank/DDBJ whole genome shotgun (WGS) entry which is preliminary data.</text>
</comment>
<dbReference type="FunFam" id="1.20.1250.20:FF:000055">
    <property type="entry name" value="Facilitated trehalose transporter Tret1-2 homolog"/>
    <property type="match status" value="1"/>
</dbReference>
<keyword evidence="3 9" id="KW-0812">Transmembrane</keyword>
<dbReference type="Pfam" id="PF00083">
    <property type="entry name" value="Sugar_tr"/>
    <property type="match status" value="1"/>
</dbReference>
<feature type="transmembrane region" description="Helical" evidence="9">
    <location>
        <begin position="57"/>
        <end position="77"/>
    </location>
</feature>
<feature type="transmembrane region" description="Helical" evidence="9">
    <location>
        <begin position="413"/>
        <end position="432"/>
    </location>
</feature>
<keyword evidence="5 9" id="KW-0472">Membrane</keyword>
<feature type="transmembrane region" description="Helical" evidence="9">
    <location>
        <begin position="170"/>
        <end position="188"/>
    </location>
</feature>
<dbReference type="InterPro" id="IPR005828">
    <property type="entry name" value="MFS_sugar_transport-like"/>
</dbReference>
<dbReference type="SUPFAM" id="SSF103473">
    <property type="entry name" value="MFS general substrate transporter"/>
    <property type="match status" value="1"/>
</dbReference>
<feature type="chain" id="PRO_5040495117" description="Major facilitator superfamily (MFS) profile domain-containing protein" evidence="10">
    <location>
        <begin position="21"/>
        <end position="451"/>
    </location>
</feature>
<dbReference type="GO" id="GO:0005886">
    <property type="term" value="C:plasma membrane"/>
    <property type="evidence" value="ECO:0007669"/>
    <property type="project" value="UniProtKB-SubCell"/>
</dbReference>
<protein>
    <recommendedName>
        <fullName evidence="11">Major facilitator superfamily (MFS) profile domain-containing protein</fullName>
    </recommendedName>
</protein>
<feature type="transmembrane region" description="Helical" evidence="9">
    <location>
        <begin position="381"/>
        <end position="398"/>
    </location>
</feature>
<dbReference type="NCBIfam" id="TIGR00879">
    <property type="entry name" value="SP"/>
    <property type="match status" value="1"/>
</dbReference>
<dbReference type="GO" id="GO:0022857">
    <property type="term" value="F:transmembrane transporter activity"/>
    <property type="evidence" value="ECO:0007669"/>
    <property type="project" value="InterPro"/>
</dbReference>